<reference evidence="2 3" key="1">
    <citation type="submission" date="2019-12" db="EMBL/GenBank/DDBJ databases">
        <title>Comparative genomics gives insights into the taxonomy of the Azoarcus-Aromatoleum group and reveals separate origins of nif in the plant-associated Azoarcus and non-plant-associated Aromatoleum sub-groups.</title>
        <authorList>
            <person name="Lafos M."/>
            <person name="Maluk M."/>
            <person name="Batista M."/>
            <person name="Junghare M."/>
            <person name="Carmona M."/>
            <person name="Faoro H."/>
            <person name="Cruz L.M."/>
            <person name="Battistoni F."/>
            <person name="De Souza E."/>
            <person name="Pedrosa F."/>
            <person name="Chen W.-M."/>
            <person name="Poole P.S."/>
            <person name="Dixon R.A."/>
            <person name="James E.K."/>
        </authorList>
    </citation>
    <scope>NUCLEOTIDE SEQUENCE [LARGE SCALE GENOMIC DNA]</scope>
    <source>
        <strain evidence="2 3">ToN1</strain>
    </source>
</reference>
<dbReference type="EMBL" id="WTVR01000014">
    <property type="protein sequence ID" value="NMF88593.1"/>
    <property type="molecule type" value="Genomic_DNA"/>
</dbReference>
<proteinExistence type="predicted"/>
<accession>A0ABX1MLH2</accession>
<evidence type="ECO:0000313" key="3">
    <source>
        <dbReference type="Proteomes" id="UP000652074"/>
    </source>
</evidence>
<comment type="caution">
    <text evidence="2">The sequence shown here is derived from an EMBL/GenBank/DDBJ whole genome shotgun (WGS) entry which is preliminary data.</text>
</comment>
<evidence type="ECO:0008006" key="4">
    <source>
        <dbReference type="Google" id="ProtNLM"/>
    </source>
</evidence>
<protein>
    <recommendedName>
        <fullName evidence="4">Tyrosine-type recombinase/integrase</fullName>
    </recommendedName>
</protein>
<feature type="region of interest" description="Disordered" evidence="1">
    <location>
        <begin position="1"/>
        <end position="30"/>
    </location>
</feature>
<keyword evidence="3" id="KW-1185">Reference proteome</keyword>
<feature type="compositionally biased region" description="Basic residues" evidence="1">
    <location>
        <begin position="1"/>
        <end position="10"/>
    </location>
</feature>
<name>A0ABX1MLH2_9RHOO</name>
<dbReference type="RefSeq" id="WP_169205969.1">
    <property type="nucleotide sequence ID" value="NZ_CP059560.1"/>
</dbReference>
<gene>
    <name evidence="2" type="ORF">GPA26_08845</name>
</gene>
<sequence>MSVKSSRRVSARLFPRAASAHDRTDQRAGCYRSHPSNLGQALAGEGHDSIETTQIYLDAKLQIKQADLDKVAPLDATLQDASNPASACG</sequence>
<organism evidence="2 3">
    <name type="scientific">Aromatoleum petrolei</name>
    <dbReference type="NCBI Taxonomy" id="76116"/>
    <lineage>
        <taxon>Bacteria</taxon>
        <taxon>Pseudomonadati</taxon>
        <taxon>Pseudomonadota</taxon>
        <taxon>Betaproteobacteria</taxon>
        <taxon>Rhodocyclales</taxon>
        <taxon>Rhodocyclaceae</taxon>
        <taxon>Aromatoleum</taxon>
    </lineage>
</organism>
<dbReference type="Proteomes" id="UP000652074">
    <property type="component" value="Unassembled WGS sequence"/>
</dbReference>
<evidence type="ECO:0000313" key="2">
    <source>
        <dbReference type="EMBL" id="NMF88593.1"/>
    </source>
</evidence>
<evidence type="ECO:0000256" key="1">
    <source>
        <dbReference type="SAM" id="MobiDB-lite"/>
    </source>
</evidence>